<evidence type="ECO:0000256" key="1">
    <source>
        <dbReference type="SAM" id="MobiDB-lite"/>
    </source>
</evidence>
<dbReference type="Proteomes" id="UP000217790">
    <property type="component" value="Unassembled WGS sequence"/>
</dbReference>
<proteinExistence type="predicted"/>
<evidence type="ECO:0000313" key="2">
    <source>
        <dbReference type="EMBL" id="PBK95305.1"/>
    </source>
</evidence>
<feature type="region of interest" description="Disordered" evidence="1">
    <location>
        <begin position="33"/>
        <end position="91"/>
    </location>
</feature>
<evidence type="ECO:0000313" key="3">
    <source>
        <dbReference type="Proteomes" id="UP000217790"/>
    </source>
</evidence>
<organism evidence="2 3">
    <name type="scientific">Armillaria gallica</name>
    <name type="common">Bulbous honey fungus</name>
    <name type="synonym">Armillaria bulbosa</name>
    <dbReference type="NCBI Taxonomy" id="47427"/>
    <lineage>
        <taxon>Eukaryota</taxon>
        <taxon>Fungi</taxon>
        <taxon>Dikarya</taxon>
        <taxon>Basidiomycota</taxon>
        <taxon>Agaricomycotina</taxon>
        <taxon>Agaricomycetes</taxon>
        <taxon>Agaricomycetidae</taxon>
        <taxon>Agaricales</taxon>
        <taxon>Marasmiineae</taxon>
        <taxon>Physalacriaceae</taxon>
        <taxon>Armillaria</taxon>
    </lineage>
</organism>
<dbReference type="AlphaFoldDB" id="A0A2H3DJA1"/>
<protein>
    <submittedName>
        <fullName evidence="2">Uncharacterized protein</fullName>
    </submittedName>
</protein>
<sequence length="186" mass="19942">MQLVPEPLIRVAESRATFQASTRALSADNIVEPEEELAVSEEGAQRPGSSRPGSKHARLTKSRSQLGSIAEGQGGIGQASQRQTGRKKATDGELLHPFAVTCSETKSAPEMVLPHGVVMNVKDLLTKLLLAVLFAEYKKPTQTSAKAFVQAKMYLEASVSRKSGGTKQAVFALHRGDSYIDILGLP</sequence>
<dbReference type="OrthoDB" id="2919059at2759"/>
<accession>A0A2H3DJA1</accession>
<dbReference type="EMBL" id="KZ293652">
    <property type="protein sequence ID" value="PBK95305.1"/>
    <property type="molecule type" value="Genomic_DNA"/>
</dbReference>
<dbReference type="InParanoid" id="A0A2H3DJA1"/>
<name>A0A2H3DJA1_ARMGA</name>
<keyword evidence="3" id="KW-1185">Reference proteome</keyword>
<reference evidence="3" key="1">
    <citation type="journal article" date="2017" name="Nat. Ecol. Evol.">
        <title>Genome expansion and lineage-specific genetic innovations in the forest pathogenic fungi Armillaria.</title>
        <authorList>
            <person name="Sipos G."/>
            <person name="Prasanna A.N."/>
            <person name="Walter M.C."/>
            <person name="O'Connor E."/>
            <person name="Balint B."/>
            <person name="Krizsan K."/>
            <person name="Kiss B."/>
            <person name="Hess J."/>
            <person name="Varga T."/>
            <person name="Slot J."/>
            <person name="Riley R."/>
            <person name="Boka B."/>
            <person name="Rigling D."/>
            <person name="Barry K."/>
            <person name="Lee J."/>
            <person name="Mihaltcheva S."/>
            <person name="LaButti K."/>
            <person name="Lipzen A."/>
            <person name="Waldron R."/>
            <person name="Moloney N.M."/>
            <person name="Sperisen C."/>
            <person name="Kredics L."/>
            <person name="Vagvoelgyi C."/>
            <person name="Patrignani A."/>
            <person name="Fitzpatrick D."/>
            <person name="Nagy I."/>
            <person name="Doyle S."/>
            <person name="Anderson J.B."/>
            <person name="Grigoriev I.V."/>
            <person name="Gueldener U."/>
            <person name="Muensterkoetter M."/>
            <person name="Nagy L.G."/>
        </authorList>
    </citation>
    <scope>NUCLEOTIDE SEQUENCE [LARGE SCALE GENOMIC DNA]</scope>
    <source>
        <strain evidence="3">Ar21-2</strain>
    </source>
</reference>
<gene>
    <name evidence="2" type="ORF">ARMGADRAFT_795487</name>
</gene>